<name>A0A2S9IBN9_9GAMM</name>
<evidence type="ECO:0000313" key="5">
    <source>
        <dbReference type="EMBL" id="PRD15205.1"/>
    </source>
</evidence>
<dbReference type="InterPro" id="IPR008920">
    <property type="entry name" value="TF_FadR/GntR_C"/>
</dbReference>
<keyword evidence="1" id="KW-0805">Transcription regulation</keyword>
<dbReference type="CDD" id="cd07377">
    <property type="entry name" value="WHTH_GntR"/>
    <property type="match status" value="1"/>
</dbReference>
<dbReference type="Gene3D" id="1.10.10.10">
    <property type="entry name" value="Winged helix-like DNA-binding domain superfamily/Winged helix DNA-binding domain"/>
    <property type="match status" value="1"/>
</dbReference>
<dbReference type="InterPro" id="IPR011711">
    <property type="entry name" value="GntR_C"/>
</dbReference>
<dbReference type="SMART" id="SM00345">
    <property type="entry name" value="HTH_GNTR"/>
    <property type="match status" value="1"/>
</dbReference>
<evidence type="ECO:0000256" key="1">
    <source>
        <dbReference type="ARBA" id="ARBA00023015"/>
    </source>
</evidence>
<protein>
    <submittedName>
        <fullName evidence="5">GntR family transcriptional regulator</fullName>
    </submittedName>
</protein>
<evidence type="ECO:0000256" key="2">
    <source>
        <dbReference type="ARBA" id="ARBA00023125"/>
    </source>
</evidence>
<gene>
    <name evidence="5" type="ORF">CQW29_12105</name>
</gene>
<evidence type="ECO:0000259" key="4">
    <source>
        <dbReference type="PROSITE" id="PS50949"/>
    </source>
</evidence>
<comment type="caution">
    <text evidence="5">The sequence shown here is derived from an EMBL/GenBank/DDBJ whole genome shotgun (WGS) entry which is preliminary data.</text>
</comment>
<organism evidence="5 6">
    <name type="scientific">Pantoea coffeiphila</name>
    <dbReference type="NCBI Taxonomy" id="1465635"/>
    <lineage>
        <taxon>Bacteria</taxon>
        <taxon>Pseudomonadati</taxon>
        <taxon>Pseudomonadota</taxon>
        <taxon>Gammaproteobacteria</taxon>
        <taxon>Enterobacterales</taxon>
        <taxon>Erwiniaceae</taxon>
        <taxon>Pantoea</taxon>
    </lineage>
</organism>
<dbReference type="AlphaFoldDB" id="A0A2S9IBN9"/>
<dbReference type="PANTHER" id="PTHR43537:SF49">
    <property type="entry name" value="TRANSCRIPTIONAL REGULATORY PROTEIN"/>
    <property type="match status" value="1"/>
</dbReference>
<dbReference type="EMBL" id="PDET01000007">
    <property type="protein sequence ID" value="PRD15205.1"/>
    <property type="molecule type" value="Genomic_DNA"/>
</dbReference>
<keyword evidence="3" id="KW-0804">Transcription</keyword>
<dbReference type="PANTHER" id="PTHR43537">
    <property type="entry name" value="TRANSCRIPTIONAL REGULATOR, GNTR FAMILY"/>
    <property type="match status" value="1"/>
</dbReference>
<dbReference type="Pfam" id="PF07729">
    <property type="entry name" value="FCD"/>
    <property type="match status" value="1"/>
</dbReference>
<keyword evidence="6" id="KW-1185">Reference proteome</keyword>
<dbReference type="GO" id="GO:0003677">
    <property type="term" value="F:DNA binding"/>
    <property type="evidence" value="ECO:0007669"/>
    <property type="project" value="UniProtKB-KW"/>
</dbReference>
<dbReference type="Pfam" id="PF00392">
    <property type="entry name" value="GntR"/>
    <property type="match status" value="1"/>
</dbReference>
<dbReference type="OrthoDB" id="8638122at2"/>
<feature type="domain" description="HTH gntR-type" evidence="4">
    <location>
        <begin position="19"/>
        <end position="86"/>
    </location>
</feature>
<dbReference type="PRINTS" id="PR00035">
    <property type="entry name" value="HTHGNTR"/>
</dbReference>
<proteinExistence type="predicted"/>
<dbReference type="GO" id="GO:0003700">
    <property type="term" value="F:DNA-binding transcription factor activity"/>
    <property type="evidence" value="ECO:0007669"/>
    <property type="project" value="InterPro"/>
</dbReference>
<dbReference type="SMART" id="SM00895">
    <property type="entry name" value="FCD"/>
    <property type="match status" value="1"/>
</dbReference>
<accession>A0A2S9IBN9</accession>
<dbReference type="SUPFAM" id="SSF46785">
    <property type="entry name" value="Winged helix' DNA-binding domain"/>
    <property type="match status" value="1"/>
</dbReference>
<reference evidence="5 6" key="1">
    <citation type="submission" date="2017-10" db="EMBL/GenBank/DDBJ databases">
        <title>Draft genome of two endophytic bacteria isolated from 'guarana' Paullinia cupana (Mart.) Ducke.</title>
        <authorList>
            <person name="Siqueira K.A."/>
            <person name="Liotti R.G."/>
            <person name="Mendes T.A."/>
            <person name="Soares M.A."/>
        </authorList>
    </citation>
    <scope>NUCLEOTIDE SEQUENCE [LARGE SCALE GENOMIC DNA]</scope>
    <source>
        <strain evidence="5 6">342</strain>
    </source>
</reference>
<dbReference type="InterPro" id="IPR000524">
    <property type="entry name" value="Tscrpt_reg_HTH_GntR"/>
</dbReference>
<dbReference type="InterPro" id="IPR036390">
    <property type="entry name" value="WH_DNA-bd_sf"/>
</dbReference>
<keyword evidence="2" id="KW-0238">DNA-binding</keyword>
<dbReference type="SUPFAM" id="SSF48008">
    <property type="entry name" value="GntR ligand-binding domain-like"/>
    <property type="match status" value="1"/>
</dbReference>
<sequence length="239" mass="26542">MAIETFNLSTLPGKISDIGRRSSALFELLQQQIVLGILPPMSVVLELDLAQRFGYSQSTVREALLALQQEGLVHRQPHRGTQISPCTEQEAIEMIHIRHDIECRAVSRVLELTADARAQLRTLLLKDIEAMIAAARAGDEYLLSCYDRAFHLRLYSCAQLPNVEPILKRCLVHNHRYKILHCGGGDTSRLLDSAERHHLLIEAIDGGDSAALVACLSHHIRTAVDFGPDLTQPDAGKML</sequence>
<evidence type="ECO:0000256" key="3">
    <source>
        <dbReference type="ARBA" id="ARBA00023163"/>
    </source>
</evidence>
<evidence type="ECO:0000313" key="6">
    <source>
        <dbReference type="Proteomes" id="UP000239181"/>
    </source>
</evidence>
<dbReference type="InterPro" id="IPR036388">
    <property type="entry name" value="WH-like_DNA-bd_sf"/>
</dbReference>
<dbReference type="PROSITE" id="PS50949">
    <property type="entry name" value="HTH_GNTR"/>
    <property type="match status" value="1"/>
</dbReference>
<dbReference type="RefSeq" id="WP_105592988.1">
    <property type="nucleotide sequence ID" value="NZ_PDET01000007.1"/>
</dbReference>
<dbReference type="Proteomes" id="UP000239181">
    <property type="component" value="Unassembled WGS sequence"/>
</dbReference>
<dbReference type="Gene3D" id="1.20.120.530">
    <property type="entry name" value="GntR ligand-binding domain-like"/>
    <property type="match status" value="1"/>
</dbReference>